<dbReference type="FunFam" id="3.40.50.720:FF:000137">
    <property type="entry name" value="Hydroxysteroid (17-beta) dehydrogenase 3"/>
    <property type="match status" value="1"/>
</dbReference>
<dbReference type="AlphaFoldDB" id="A0AAW0TLP9"/>
<dbReference type="GO" id="GO:0005739">
    <property type="term" value="C:mitochondrion"/>
    <property type="evidence" value="ECO:0007669"/>
    <property type="project" value="UniProtKB-SubCell"/>
</dbReference>
<evidence type="ECO:0000256" key="3">
    <source>
        <dbReference type="ARBA" id="ARBA00023002"/>
    </source>
</evidence>
<comment type="similarity">
    <text evidence="5">Belongs to the short-chain dehydrogenases/reductases (SDR) family. 17-beta-HSD 3 subfamily.</text>
</comment>
<organism evidence="6 7">
    <name type="scientific">Scylla paramamosain</name>
    <name type="common">Mud crab</name>
    <dbReference type="NCBI Taxonomy" id="85552"/>
    <lineage>
        <taxon>Eukaryota</taxon>
        <taxon>Metazoa</taxon>
        <taxon>Ecdysozoa</taxon>
        <taxon>Arthropoda</taxon>
        <taxon>Crustacea</taxon>
        <taxon>Multicrustacea</taxon>
        <taxon>Malacostraca</taxon>
        <taxon>Eumalacostraca</taxon>
        <taxon>Eucarida</taxon>
        <taxon>Decapoda</taxon>
        <taxon>Pleocyemata</taxon>
        <taxon>Brachyura</taxon>
        <taxon>Eubrachyura</taxon>
        <taxon>Portunoidea</taxon>
        <taxon>Portunidae</taxon>
        <taxon>Portuninae</taxon>
        <taxon>Scylla</taxon>
    </lineage>
</organism>
<dbReference type="InterPro" id="IPR002347">
    <property type="entry name" value="SDR_fam"/>
</dbReference>
<proteinExistence type="inferred from homology"/>
<dbReference type="SUPFAM" id="SSF51735">
    <property type="entry name" value="NAD(P)-binding Rossmann-fold domains"/>
    <property type="match status" value="1"/>
</dbReference>
<reference evidence="6 7" key="1">
    <citation type="submission" date="2023-03" db="EMBL/GenBank/DDBJ databases">
        <title>High-quality genome of Scylla paramamosain provides insights in environmental adaptation.</title>
        <authorList>
            <person name="Zhang L."/>
        </authorList>
    </citation>
    <scope>NUCLEOTIDE SEQUENCE [LARGE SCALE GENOMIC DNA]</scope>
    <source>
        <strain evidence="6">LZ_2023a</strain>
        <tissue evidence="6">Muscle</tissue>
    </source>
</reference>
<dbReference type="CDD" id="cd05356">
    <property type="entry name" value="17beta-HSD1_like_SDR_c"/>
    <property type="match status" value="1"/>
</dbReference>
<dbReference type="InterPro" id="IPR036291">
    <property type="entry name" value="NAD(P)-bd_dom_sf"/>
</dbReference>
<dbReference type="PRINTS" id="PR00081">
    <property type="entry name" value="GDHRDH"/>
</dbReference>
<evidence type="ECO:0000256" key="1">
    <source>
        <dbReference type="ARBA" id="ARBA00004173"/>
    </source>
</evidence>
<dbReference type="EMBL" id="JARAKH010000028">
    <property type="protein sequence ID" value="KAK8388351.1"/>
    <property type="molecule type" value="Genomic_DNA"/>
</dbReference>
<dbReference type="InterPro" id="IPR052149">
    <property type="entry name" value="17-beta-HSD3-like"/>
</dbReference>
<comment type="subcellular location">
    <subcellularLocation>
        <location evidence="1">Mitochondrion</location>
    </subcellularLocation>
</comment>
<gene>
    <name evidence="6" type="ORF">O3P69_020381</name>
</gene>
<protein>
    <submittedName>
        <fullName evidence="6">Uncharacterized protein</fullName>
    </submittedName>
</protein>
<dbReference type="PANTHER" id="PTHR44889">
    <property type="entry name" value="INACTIVE HYDROXYSTEROID DEHYDROGENASE-LIKE PROTEIN 1"/>
    <property type="match status" value="1"/>
</dbReference>
<keyword evidence="4" id="KW-0496">Mitochondrion</keyword>
<accession>A0AAW0TLP9</accession>
<sequence length="332" mass="36361">MSSEALFPSLGALQHVVTVAGVLAVSKILLQLLWSVGSGVRIHFWSRLWKKRLVEDYGRWAVVTGSTDGIGKEYAKELARRGMNLVLVSRTMEKLHKVSAEIVREFGVQTEVIQADFSGGRPIYEDIAKGLQGKEIGILVNNVGVLLSEPQEFGDVSEKDIWSHVNVNVASVPAMTKLVLPGMLRRGRGAIVNVSSISSLCPVPMIGIYSATKAFVDFFSRALQCEYRNSGITVQTLIPSYVSTNMTKYCDLVHKPGVFIPTAPTYASSAINTLGYAHHTTGYWSHSLQLPPAPARQYKIVPTVLRASTPSFFYRASSSMLLFAADQVRAVI</sequence>
<dbReference type="Gene3D" id="3.40.50.720">
    <property type="entry name" value="NAD(P)-binding Rossmann-like Domain"/>
    <property type="match status" value="1"/>
</dbReference>
<keyword evidence="7" id="KW-1185">Reference proteome</keyword>
<name>A0AAW0TLP9_SCYPA</name>
<keyword evidence="3" id="KW-0560">Oxidoreductase</keyword>
<keyword evidence="2" id="KW-0521">NADP</keyword>
<dbReference type="PRINTS" id="PR00080">
    <property type="entry name" value="SDRFAMILY"/>
</dbReference>
<dbReference type="Pfam" id="PF00106">
    <property type="entry name" value="adh_short"/>
    <property type="match status" value="1"/>
</dbReference>
<dbReference type="GO" id="GO:0016491">
    <property type="term" value="F:oxidoreductase activity"/>
    <property type="evidence" value="ECO:0007669"/>
    <property type="project" value="UniProtKB-KW"/>
</dbReference>
<dbReference type="PROSITE" id="PS00061">
    <property type="entry name" value="ADH_SHORT"/>
    <property type="match status" value="1"/>
</dbReference>
<dbReference type="Proteomes" id="UP001487740">
    <property type="component" value="Unassembled WGS sequence"/>
</dbReference>
<dbReference type="InterPro" id="IPR020904">
    <property type="entry name" value="Sc_DH/Rdtase_CS"/>
</dbReference>
<evidence type="ECO:0000313" key="6">
    <source>
        <dbReference type="EMBL" id="KAK8388351.1"/>
    </source>
</evidence>
<evidence type="ECO:0000256" key="4">
    <source>
        <dbReference type="ARBA" id="ARBA00023128"/>
    </source>
</evidence>
<evidence type="ECO:0000256" key="2">
    <source>
        <dbReference type="ARBA" id="ARBA00022857"/>
    </source>
</evidence>
<evidence type="ECO:0000313" key="7">
    <source>
        <dbReference type="Proteomes" id="UP001487740"/>
    </source>
</evidence>
<dbReference type="PANTHER" id="PTHR44889:SF1">
    <property type="entry name" value="INACTIVE HYDROXYSTEROID DEHYDROGENASE-LIKE PROTEIN 1"/>
    <property type="match status" value="1"/>
</dbReference>
<comment type="caution">
    <text evidence="6">The sequence shown here is derived from an EMBL/GenBank/DDBJ whole genome shotgun (WGS) entry which is preliminary data.</text>
</comment>
<evidence type="ECO:0000256" key="5">
    <source>
        <dbReference type="ARBA" id="ARBA00038261"/>
    </source>
</evidence>